<accession>A0A0A8Y1K2</accession>
<proteinExistence type="predicted"/>
<reference evidence="1" key="1">
    <citation type="submission" date="2014-09" db="EMBL/GenBank/DDBJ databases">
        <authorList>
            <person name="Magalhaes I.L.F."/>
            <person name="Oliveira U."/>
            <person name="Santos F.R."/>
            <person name="Vidigal T.H.D.A."/>
            <person name="Brescovit A.D."/>
            <person name="Santos A.J."/>
        </authorList>
    </citation>
    <scope>NUCLEOTIDE SEQUENCE</scope>
    <source>
        <tissue evidence="1">Shoot tissue taken approximately 20 cm above the soil surface</tissue>
    </source>
</reference>
<dbReference type="EMBL" id="GBRH01277879">
    <property type="protein sequence ID" value="JAD20016.1"/>
    <property type="molecule type" value="Transcribed_RNA"/>
</dbReference>
<protein>
    <submittedName>
        <fullName evidence="1">Uncharacterized protein</fullName>
    </submittedName>
</protein>
<name>A0A0A8Y1K2_ARUDO</name>
<evidence type="ECO:0000313" key="1">
    <source>
        <dbReference type="EMBL" id="JAD20016.1"/>
    </source>
</evidence>
<sequence>MLSLARSSLLSSRRTDLTRSGRVLPARSPCAAVIPDPLLPGVWGSCMVVMCRRCPGSTAP</sequence>
<dbReference type="AlphaFoldDB" id="A0A0A8Y1K2"/>
<organism evidence="1">
    <name type="scientific">Arundo donax</name>
    <name type="common">Giant reed</name>
    <name type="synonym">Donax arundinaceus</name>
    <dbReference type="NCBI Taxonomy" id="35708"/>
    <lineage>
        <taxon>Eukaryota</taxon>
        <taxon>Viridiplantae</taxon>
        <taxon>Streptophyta</taxon>
        <taxon>Embryophyta</taxon>
        <taxon>Tracheophyta</taxon>
        <taxon>Spermatophyta</taxon>
        <taxon>Magnoliopsida</taxon>
        <taxon>Liliopsida</taxon>
        <taxon>Poales</taxon>
        <taxon>Poaceae</taxon>
        <taxon>PACMAD clade</taxon>
        <taxon>Arundinoideae</taxon>
        <taxon>Arundineae</taxon>
        <taxon>Arundo</taxon>
    </lineage>
</organism>
<reference evidence="1" key="2">
    <citation type="journal article" date="2015" name="Data Brief">
        <title>Shoot transcriptome of the giant reed, Arundo donax.</title>
        <authorList>
            <person name="Barrero R.A."/>
            <person name="Guerrero F.D."/>
            <person name="Moolhuijzen P."/>
            <person name="Goolsby J.A."/>
            <person name="Tidwell J."/>
            <person name="Bellgard S.E."/>
            <person name="Bellgard M.I."/>
        </authorList>
    </citation>
    <scope>NUCLEOTIDE SEQUENCE</scope>
    <source>
        <tissue evidence="1">Shoot tissue taken approximately 20 cm above the soil surface</tissue>
    </source>
</reference>